<evidence type="ECO:0000313" key="2">
    <source>
        <dbReference type="EMBL" id="EDY64541.1"/>
    </source>
</evidence>
<feature type="region of interest" description="Disordered" evidence="1">
    <location>
        <begin position="46"/>
        <end position="65"/>
    </location>
</feature>
<protein>
    <submittedName>
        <fullName evidence="2">Uncharacterized protein</fullName>
    </submittedName>
</protein>
<dbReference type="HOGENOM" id="CLU_2083586_0_0_11"/>
<dbReference type="EMBL" id="CM000950">
    <property type="protein sequence ID" value="EDY64541.1"/>
    <property type="molecule type" value="Genomic_DNA"/>
</dbReference>
<evidence type="ECO:0000313" key="3">
    <source>
        <dbReference type="Proteomes" id="UP000002805"/>
    </source>
</evidence>
<feature type="region of interest" description="Disordered" evidence="1">
    <location>
        <begin position="1"/>
        <end position="39"/>
    </location>
</feature>
<proteinExistence type="predicted"/>
<accession>B5HCI0</accession>
<dbReference type="AlphaFoldDB" id="B5HCI0"/>
<keyword evidence="3" id="KW-1185">Reference proteome</keyword>
<evidence type="ECO:0000256" key="1">
    <source>
        <dbReference type="SAM" id="MobiDB-lite"/>
    </source>
</evidence>
<name>B5HCI0_STRE2</name>
<gene>
    <name evidence="2" type="ORF">SSDG_03088</name>
</gene>
<sequence length="117" mass="12561">MASTTHPRVRGTASGRGETRPASVWGVGLSGTGRGAHRGAKLPLRGCGGVSPHEHLPLQGGAGWRRRATEAHVRETGRAHPMALMRREAGPAVRGLGARYFSAPAVRPDWTWRWKIA</sequence>
<dbReference type="Proteomes" id="UP000002805">
    <property type="component" value="Chromosome"/>
</dbReference>
<reference evidence="3" key="2">
    <citation type="submission" date="2009-10" db="EMBL/GenBank/DDBJ databases">
        <title>The genome sequence of Streptomyces pristinaespiralis strain ATCC 25486.</title>
        <authorList>
            <consortium name="The Broad Institute Genome Sequencing Platform"/>
            <consortium name="Broad Institute Microbial Sequencing Center"/>
            <person name="Fischbach M."/>
            <person name="Godfrey P."/>
            <person name="Ward D."/>
            <person name="Young S."/>
            <person name="Zeng Q."/>
            <person name="Koehrsen M."/>
            <person name="Alvarado L."/>
            <person name="Berlin A.M."/>
            <person name="Bochicchio J."/>
            <person name="Borenstein D."/>
            <person name="Chapman S.B."/>
            <person name="Chen Z."/>
            <person name="Engels R."/>
            <person name="Freedman E."/>
            <person name="Gellesch M."/>
            <person name="Goldberg J."/>
            <person name="Griggs A."/>
            <person name="Gujja S."/>
            <person name="Heilman E.R."/>
            <person name="Heiman D.I."/>
            <person name="Hepburn T.A."/>
            <person name="Howarth C."/>
            <person name="Jen D."/>
            <person name="Larson L."/>
            <person name="Lewis B."/>
            <person name="Mehta T."/>
            <person name="Park D."/>
            <person name="Pearson M."/>
            <person name="Richards J."/>
            <person name="Roberts A."/>
            <person name="Saif S."/>
            <person name="Shea T.D."/>
            <person name="Shenoy N."/>
            <person name="Sisk P."/>
            <person name="Stolte C."/>
            <person name="Sykes S.N."/>
            <person name="Thomson T."/>
            <person name="Walk T."/>
            <person name="White J."/>
            <person name="Yandava C."/>
            <person name="Straight P."/>
            <person name="Clardy J."/>
            <person name="Hung D."/>
            <person name="Kolter R."/>
            <person name="Mekalanos J."/>
            <person name="Walker S."/>
            <person name="Walsh C.T."/>
            <person name="Wieland-Brown L.C."/>
            <person name="Haas B."/>
            <person name="Nusbaum C."/>
            <person name="Birren B."/>
        </authorList>
    </citation>
    <scope>NUCLEOTIDE SEQUENCE [LARGE SCALE GENOMIC DNA]</scope>
    <source>
        <strain evidence="3">ATCC 25486 / DSM 40338 / CBS 914.69 / JCM 4507 / NBRC 13074 / NRRL 2958 / 5647</strain>
    </source>
</reference>
<reference evidence="3" key="1">
    <citation type="submission" date="2008-02" db="EMBL/GenBank/DDBJ databases">
        <authorList>
            <consortium name="The Broad Institute Genome Sequencing Platform"/>
            <person name="Fischbach M."/>
            <person name="Ward D."/>
            <person name="Young S."/>
            <person name="Jaffe D."/>
            <person name="Gnerre S."/>
            <person name="Berlin A."/>
            <person name="Heiman D."/>
            <person name="Hepburn T."/>
            <person name="Sykes S."/>
            <person name="Alvarado L."/>
            <person name="Kodira C.D."/>
            <person name="Straight P."/>
            <person name="Clardy J."/>
            <person name="Hung D."/>
            <person name="Kolter R."/>
            <person name="Mekalanos J."/>
            <person name="Walker S."/>
            <person name="Walsh C.T."/>
            <person name="Lander E."/>
            <person name="Galagan J."/>
            <person name="Nusbaum C."/>
            <person name="Birren B."/>
        </authorList>
    </citation>
    <scope>NUCLEOTIDE SEQUENCE [LARGE SCALE GENOMIC DNA]</scope>
    <source>
        <strain evidence="3">ATCC 25486 / DSM 40338 / CBS 914.69 / JCM 4507 / NBRC 13074 / NRRL 2958 / 5647</strain>
    </source>
</reference>
<organism evidence="2 3">
    <name type="scientific">Streptomyces pristinaespiralis (strain ATCC 25486 / DSM 40338 / CBS 914.69 / JCM 4507 / KCC S-0507 / NBRC 13074 / NRRL 2958 / 5647)</name>
    <dbReference type="NCBI Taxonomy" id="457429"/>
    <lineage>
        <taxon>Bacteria</taxon>
        <taxon>Bacillati</taxon>
        <taxon>Actinomycetota</taxon>
        <taxon>Actinomycetes</taxon>
        <taxon>Kitasatosporales</taxon>
        <taxon>Streptomycetaceae</taxon>
        <taxon>Streptomyces</taxon>
    </lineage>
</organism>